<keyword evidence="5" id="KW-1185">Reference proteome</keyword>
<feature type="repeat" description="ANK" evidence="3">
    <location>
        <begin position="66"/>
        <end position="98"/>
    </location>
</feature>
<dbReference type="Pfam" id="PF13637">
    <property type="entry name" value="Ank_4"/>
    <property type="match status" value="1"/>
</dbReference>
<keyword evidence="2 3" id="KW-0040">ANK repeat</keyword>
<dbReference type="SMART" id="SM00248">
    <property type="entry name" value="ANK"/>
    <property type="match status" value="4"/>
</dbReference>
<sequence>MIPEAAVFTLIRSDAPAIETRITADDIRAKGDIGQTTLQEAIASRKPELAAWLVERGVDLDNRDRSGFTALHYAMEYQYYPLAEKLIRAGADVNATNKHGNGALWTAVMSARGDYALVDLLLAHGADPDTRNRAGKSPLDLAIDMGNAQLIEKLRHAGKAV</sequence>
<dbReference type="PROSITE" id="PS50088">
    <property type="entry name" value="ANK_REPEAT"/>
    <property type="match status" value="4"/>
</dbReference>
<gene>
    <name evidence="4" type="ORF">FHR20_003386</name>
</gene>
<dbReference type="Proteomes" id="UP000564677">
    <property type="component" value="Unassembled WGS sequence"/>
</dbReference>
<dbReference type="SUPFAM" id="SSF48403">
    <property type="entry name" value="Ankyrin repeat"/>
    <property type="match status" value="1"/>
</dbReference>
<dbReference type="Pfam" id="PF12796">
    <property type="entry name" value="Ank_2"/>
    <property type="match status" value="1"/>
</dbReference>
<dbReference type="GO" id="GO:0010468">
    <property type="term" value="P:regulation of gene expression"/>
    <property type="evidence" value="ECO:0007669"/>
    <property type="project" value="TreeGrafter"/>
</dbReference>
<feature type="repeat" description="ANK" evidence="3">
    <location>
        <begin position="99"/>
        <end position="133"/>
    </location>
</feature>
<evidence type="ECO:0000256" key="2">
    <source>
        <dbReference type="ARBA" id="ARBA00023043"/>
    </source>
</evidence>
<protein>
    <submittedName>
        <fullName evidence="4">Ankyrin repeat protein</fullName>
    </submittedName>
</protein>
<proteinExistence type="predicted"/>
<evidence type="ECO:0000313" key="5">
    <source>
        <dbReference type="Proteomes" id="UP000564677"/>
    </source>
</evidence>
<dbReference type="PANTHER" id="PTHR24124:SF14">
    <property type="entry name" value="CHROMOSOME UNDETERMINED SCAFFOLD_25, WHOLE GENOME SHOTGUN SEQUENCE"/>
    <property type="match status" value="1"/>
</dbReference>
<keyword evidence="1" id="KW-0677">Repeat</keyword>
<dbReference type="InterPro" id="IPR036770">
    <property type="entry name" value="Ankyrin_rpt-contain_sf"/>
</dbReference>
<evidence type="ECO:0000256" key="3">
    <source>
        <dbReference type="PROSITE-ProRule" id="PRU00023"/>
    </source>
</evidence>
<organism evidence="4 5">
    <name type="scientific">Sphingomonas leidyi</name>
    <dbReference type="NCBI Taxonomy" id="68569"/>
    <lineage>
        <taxon>Bacteria</taxon>
        <taxon>Pseudomonadati</taxon>
        <taxon>Pseudomonadota</taxon>
        <taxon>Alphaproteobacteria</taxon>
        <taxon>Sphingomonadales</taxon>
        <taxon>Sphingomonadaceae</taxon>
        <taxon>Sphingomonas</taxon>
    </lineage>
</organism>
<accession>A0A7X5V255</accession>
<dbReference type="RefSeq" id="WP_167300757.1">
    <property type="nucleotide sequence ID" value="NZ_JAASQV010000003.1"/>
</dbReference>
<feature type="repeat" description="ANK" evidence="3">
    <location>
        <begin position="134"/>
        <end position="161"/>
    </location>
</feature>
<comment type="caution">
    <text evidence="4">The sequence shown here is derived from an EMBL/GenBank/DDBJ whole genome shotgun (WGS) entry which is preliminary data.</text>
</comment>
<dbReference type="PROSITE" id="PS50297">
    <property type="entry name" value="ANK_REP_REGION"/>
    <property type="match status" value="2"/>
</dbReference>
<feature type="repeat" description="ANK" evidence="3">
    <location>
        <begin position="33"/>
        <end position="65"/>
    </location>
</feature>
<dbReference type="EMBL" id="JAASQV010000003">
    <property type="protein sequence ID" value="NIJ66413.1"/>
    <property type="molecule type" value="Genomic_DNA"/>
</dbReference>
<dbReference type="Gene3D" id="1.25.40.20">
    <property type="entry name" value="Ankyrin repeat-containing domain"/>
    <property type="match status" value="1"/>
</dbReference>
<name>A0A7X5V255_9SPHN</name>
<evidence type="ECO:0000313" key="4">
    <source>
        <dbReference type="EMBL" id="NIJ66413.1"/>
    </source>
</evidence>
<dbReference type="InterPro" id="IPR002110">
    <property type="entry name" value="Ankyrin_rpt"/>
</dbReference>
<dbReference type="PANTHER" id="PTHR24124">
    <property type="entry name" value="ANKYRIN REPEAT FAMILY A"/>
    <property type="match status" value="1"/>
</dbReference>
<reference evidence="4 5" key="1">
    <citation type="submission" date="2020-03" db="EMBL/GenBank/DDBJ databases">
        <title>Genomic Encyclopedia of Type Strains, Phase IV (KMG-IV): sequencing the most valuable type-strain genomes for metagenomic binning, comparative biology and taxonomic classification.</title>
        <authorList>
            <person name="Goeker M."/>
        </authorList>
    </citation>
    <scope>NUCLEOTIDE SEQUENCE [LARGE SCALE GENOMIC DNA]</scope>
    <source>
        <strain evidence="4 5">DSM 4733</strain>
    </source>
</reference>
<dbReference type="AlphaFoldDB" id="A0A7X5V255"/>
<evidence type="ECO:0000256" key="1">
    <source>
        <dbReference type="ARBA" id="ARBA00022737"/>
    </source>
</evidence>